<keyword evidence="2" id="KW-1185">Reference proteome</keyword>
<name>A0AAE1R1W6_9SOLA</name>
<reference evidence="1" key="1">
    <citation type="submission" date="2023-12" db="EMBL/GenBank/DDBJ databases">
        <title>Genome assembly of Anisodus tanguticus.</title>
        <authorList>
            <person name="Wang Y.-J."/>
        </authorList>
    </citation>
    <scope>NUCLEOTIDE SEQUENCE</scope>
    <source>
        <strain evidence="1">KB-2021</strain>
        <tissue evidence="1">Leaf</tissue>
    </source>
</reference>
<gene>
    <name evidence="1" type="ORF">RND71_036929</name>
</gene>
<proteinExistence type="predicted"/>
<dbReference type="EMBL" id="JAVYJV010000020">
    <property type="protein sequence ID" value="KAK4343835.1"/>
    <property type="molecule type" value="Genomic_DNA"/>
</dbReference>
<dbReference type="AlphaFoldDB" id="A0AAE1R1W6"/>
<evidence type="ECO:0000313" key="1">
    <source>
        <dbReference type="EMBL" id="KAK4343835.1"/>
    </source>
</evidence>
<evidence type="ECO:0000313" key="2">
    <source>
        <dbReference type="Proteomes" id="UP001291623"/>
    </source>
</evidence>
<dbReference type="Proteomes" id="UP001291623">
    <property type="component" value="Unassembled WGS sequence"/>
</dbReference>
<sequence>MDQGNPYAPPSIPHALNRAMGDPDLALRLGPPSPTKEALERELSTFLSSFGNREVRRDVLEGTIRKLDLNNASPEKSFFFEDPTTYAGTFQRDRFFASTSKKALLKALKEWEKGDMWANQATLIDRWDRKEEPPIAFAVLLSDRYISGWARSFLREKARPCQYRTRGGLTTTSEARVSFVRCPGKRKESIREALTSPFTDTKGKRGIRPIGHALRFVVTTTKVHTGIALPYSLNPKTETLVQREARETSSVIYATIGETLATSTPNEAIKKVVGLVVPAYDSSWRFSGRKPVRR</sequence>
<organism evidence="1 2">
    <name type="scientific">Anisodus tanguticus</name>
    <dbReference type="NCBI Taxonomy" id="243964"/>
    <lineage>
        <taxon>Eukaryota</taxon>
        <taxon>Viridiplantae</taxon>
        <taxon>Streptophyta</taxon>
        <taxon>Embryophyta</taxon>
        <taxon>Tracheophyta</taxon>
        <taxon>Spermatophyta</taxon>
        <taxon>Magnoliopsida</taxon>
        <taxon>eudicotyledons</taxon>
        <taxon>Gunneridae</taxon>
        <taxon>Pentapetalae</taxon>
        <taxon>asterids</taxon>
        <taxon>lamiids</taxon>
        <taxon>Solanales</taxon>
        <taxon>Solanaceae</taxon>
        <taxon>Solanoideae</taxon>
        <taxon>Hyoscyameae</taxon>
        <taxon>Anisodus</taxon>
    </lineage>
</organism>
<protein>
    <submittedName>
        <fullName evidence="1">Uncharacterized protein</fullName>
    </submittedName>
</protein>
<accession>A0AAE1R1W6</accession>
<comment type="caution">
    <text evidence="1">The sequence shown here is derived from an EMBL/GenBank/DDBJ whole genome shotgun (WGS) entry which is preliminary data.</text>
</comment>